<evidence type="ECO:0000313" key="2">
    <source>
        <dbReference type="EMBL" id="MXG91176.1"/>
    </source>
</evidence>
<dbReference type="EMBL" id="WUEK01000011">
    <property type="protein sequence ID" value="MXG91176.1"/>
    <property type="molecule type" value="Genomic_DNA"/>
</dbReference>
<proteinExistence type="predicted"/>
<evidence type="ECO:0000313" key="3">
    <source>
        <dbReference type="Proteomes" id="UP000473325"/>
    </source>
</evidence>
<dbReference type="AlphaFoldDB" id="A0A6L7EYM8"/>
<dbReference type="Proteomes" id="UP000473325">
    <property type="component" value="Unassembled WGS sequence"/>
</dbReference>
<dbReference type="RefSeq" id="WP_160879114.1">
    <property type="nucleotide sequence ID" value="NZ_WUEK01000011.1"/>
</dbReference>
<protein>
    <submittedName>
        <fullName evidence="2">Carboxymuconolactone decarboxylase family protein</fullName>
    </submittedName>
</protein>
<dbReference type="PANTHER" id="PTHR34846">
    <property type="entry name" value="4-CARBOXYMUCONOLACTONE DECARBOXYLASE FAMILY PROTEIN (AFU_ORTHOLOGUE AFUA_6G11590)"/>
    <property type="match status" value="1"/>
</dbReference>
<organism evidence="2 3">
    <name type="scientific">Nocardioides flavescens</name>
    <dbReference type="NCBI Taxonomy" id="2691959"/>
    <lineage>
        <taxon>Bacteria</taxon>
        <taxon>Bacillati</taxon>
        <taxon>Actinomycetota</taxon>
        <taxon>Actinomycetes</taxon>
        <taxon>Propionibacteriales</taxon>
        <taxon>Nocardioidaceae</taxon>
        <taxon>Nocardioides</taxon>
    </lineage>
</organism>
<keyword evidence="3" id="KW-1185">Reference proteome</keyword>
<reference evidence="2 3" key="1">
    <citation type="submission" date="2019-12" db="EMBL/GenBank/DDBJ databases">
        <authorList>
            <person name="Kun Z."/>
        </authorList>
    </citation>
    <scope>NUCLEOTIDE SEQUENCE [LARGE SCALE GENOMIC DNA]</scope>
    <source>
        <strain evidence="2 3">YIM 123512</strain>
    </source>
</reference>
<evidence type="ECO:0000256" key="1">
    <source>
        <dbReference type="SAM" id="MobiDB-lite"/>
    </source>
</evidence>
<dbReference type="PANTHER" id="PTHR34846:SF11">
    <property type="entry name" value="4-CARBOXYMUCONOLACTONE DECARBOXYLASE FAMILY PROTEIN (AFU_ORTHOLOGUE AFUA_6G11590)"/>
    <property type="match status" value="1"/>
</dbReference>
<comment type="caution">
    <text evidence="2">The sequence shown here is derived from an EMBL/GenBank/DDBJ whole genome shotgun (WGS) entry which is preliminary data.</text>
</comment>
<sequence length="197" mass="20897">MSASSSTGSAARVQPLTPPTEESMTPAQREAVATIVAGPRGALVGPFAPLLHSPELMTRVQKVGEHLRFATELPDRLLETAILCVARHWDQPFEWGFHQPLALAAGVSQADVDALGAGERPADDELVAAVSDLSHALLETGRRDEDAWERLAGELSPTAVLELVATLGYYTTLALVMNAADTEPSDGMPALPERGQP</sequence>
<dbReference type="InterPro" id="IPR029032">
    <property type="entry name" value="AhpD-like"/>
</dbReference>
<name>A0A6L7EYM8_9ACTN</name>
<accession>A0A6L7EYM8</accession>
<feature type="region of interest" description="Disordered" evidence="1">
    <location>
        <begin position="1"/>
        <end position="27"/>
    </location>
</feature>
<dbReference type="Gene3D" id="1.20.1290.10">
    <property type="entry name" value="AhpD-like"/>
    <property type="match status" value="1"/>
</dbReference>
<gene>
    <name evidence="2" type="ORF">GRQ65_16630</name>
</gene>
<dbReference type="SUPFAM" id="SSF69118">
    <property type="entry name" value="AhpD-like"/>
    <property type="match status" value="1"/>
</dbReference>